<evidence type="ECO:0000256" key="5">
    <source>
        <dbReference type="SAM" id="MobiDB-lite"/>
    </source>
</evidence>
<evidence type="ECO:0000313" key="8">
    <source>
        <dbReference type="EMBL" id="KAJ8418789.1"/>
    </source>
</evidence>
<sequence>MNSFGQILSAIGEFGTFQKRLLVAICIPNIFTAFHMFGQVFIGLNIQHYCNTDWILGIGPNLTHEELQNLTLPKDPNGAYKSCSMFTPVDWDLDFIKAHGINSTSDCTNGWLYDTSQGTTTLVTEFDLVCDNRALNEASQSIYMAGLLIGALVFGPMADKFGRRTVILLSILLQLLFGVGAAFSPNIYVYMAIRFVIGMAISGVSINTFVLGTEWCGTSKRSFCTIFSHGFFAVGLMIMSGIAYGVRDWRTLQLVLSAPALALGVYYWILPESARWLLTQGKQEEARLLLQKAARVNKSEVSKDLLDKMEAERTGKTGSMLDLFRIPYLRKRALAMSYVWFVTSLVYYGISLNVGNFGLDVYLTQFIFGLVELPARLGCIPIIERFGRRNTQSFLLVLGGAACLCIPAIPEDLPVVVTVIAVLGKFTLAASFSVAYVYSSELYPTVIRQSGVGLNSMSARVAGILAPQIRLLEVYHKAIPNIIYGLFPLVGGGICFLLPETLNTELADHTDPSEEKNRSSEKRSIENGHSCMTEDGTTQEKMTSL</sequence>
<dbReference type="GO" id="GO:0016020">
    <property type="term" value="C:membrane"/>
    <property type="evidence" value="ECO:0007669"/>
    <property type="project" value="UniProtKB-SubCell"/>
</dbReference>
<dbReference type="PROSITE" id="PS50850">
    <property type="entry name" value="MFS"/>
    <property type="match status" value="1"/>
</dbReference>
<comment type="subcellular location">
    <subcellularLocation>
        <location evidence="1">Membrane</location>
        <topology evidence="1">Multi-pass membrane protein</topology>
    </subcellularLocation>
</comment>
<dbReference type="EMBL" id="JAINUG010000001">
    <property type="protein sequence ID" value="KAJ8418789.1"/>
    <property type="molecule type" value="Genomic_DNA"/>
</dbReference>
<dbReference type="CDD" id="cd17374">
    <property type="entry name" value="MFS_OAT"/>
    <property type="match status" value="1"/>
</dbReference>
<reference evidence="8" key="1">
    <citation type="journal article" date="2023" name="Science">
        <title>Genome structures resolve the early diversification of teleost fishes.</title>
        <authorList>
            <person name="Parey E."/>
            <person name="Louis A."/>
            <person name="Montfort J."/>
            <person name="Bouchez O."/>
            <person name="Roques C."/>
            <person name="Iampietro C."/>
            <person name="Lluch J."/>
            <person name="Castinel A."/>
            <person name="Donnadieu C."/>
            <person name="Desvignes T."/>
            <person name="Floi Bucao C."/>
            <person name="Jouanno E."/>
            <person name="Wen M."/>
            <person name="Mejri S."/>
            <person name="Dirks R."/>
            <person name="Jansen H."/>
            <person name="Henkel C."/>
            <person name="Chen W.J."/>
            <person name="Zahm M."/>
            <person name="Cabau C."/>
            <person name="Klopp C."/>
            <person name="Thompson A.W."/>
            <person name="Robinson-Rechavi M."/>
            <person name="Braasch I."/>
            <person name="Lecointre G."/>
            <person name="Bobe J."/>
            <person name="Postlethwait J.H."/>
            <person name="Berthelot C."/>
            <person name="Roest Crollius H."/>
            <person name="Guiguen Y."/>
        </authorList>
    </citation>
    <scope>NUCLEOTIDE SEQUENCE</scope>
    <source>
        <strain evidence="8">NC1722</strain>
    </source>
</reference>
<evidence type="ECO:0000256" key="3">
    <source>
        <dbReference type="ARBA" id="ARBA00022989"/>
    </source>
</evidence>
<dbReference type="Pfam" id="PF00083">
    <property type="entry name" value="Sugar_tr"/>
    <property type="match status" value="1"/>
</dbReference>
<feature type="transmembrane region" description="Helical" evidence="6">
    <location>
        <begin position="141"/>
        <end position="158"/>
    </location>
</feature>
<evidence type="ECO:0000256" key="6">
    <source>
        <dbReference type="SAM" id="Phobius"/>
    </source>
</evidence>
<feature type="transmembrane region" description="Helical" evidence="6">
    <location>
        <begin position="189"/>
        <end position="211"/>
    </location>
</feature>
<keyword evidence="9" id="KW-1185">Reference proteome</keyword>
<gene>
    <name evidence="8" type="ORF">AAFF_G00002880</name>
</gene>
<evidence type="ECO:0000256" key="1">
    <source>
        <dbReference type="ARBA" id="ARBA00004141"/>
    </source>
</evidence>
<proteinExistence type="predicted"/>
<protein>
    <recommendedName>
        <fullName evidence="7">Major facilitator superfamily (MFS) profile domain-containing protein</fullName>
    </recommendedName>
</protein>
<dbReference type="InterPro" id="IPR005828">
    <property type="entry name" value="MFS_sugar_transport-like"/>
</dbReference>
<dbReference type="InterPro" id="IPR036259">
    <property type="entry name" value="MFS_trans_sf"/>
</dbReference>
<evidence type="ECO:0000313" key="9">
    <source>
        <dbReference type="Proteomes" id="UP001221898"/>
    </source>
</evidence>
<keyword evidence="2 6" id="KW-0812">Transmembrane</keyword>
<feature type="domain" description="Major facilitator superfamily (MFS) profile" evidence="7">
    <location>
        <begin position="95"/>
        <end position="503"/>
    </location>
</feature>
<keyword evidence="3 6" id="KW-1133">Transmembrane helix</keyword>
<keyword evidence="4 6" id="KW-0472">Membrane</keyword>
<dbReference type="AlphaFoldDB" id="A0AAD7TD64"/>
<dbReference type="PANTHER" id="PTHR24064">
    <property type="entry name" value="SOLUTE CARRIER FAMILY 22 MEMBER"/>
    <property type="match status" value="1"/>
</dbReference>
<evidence type="ECO:0000256" key="2">
    <source>
        <dbReference type="ARBA" id="ARBA00022692"/>
    </source>
</evidence>
<name>A0AAD7TD64_9TELE</name>
<feature type="transmembrane region" description="Helical" evidence="6">
    <location>
        <begin position="252"/>
        <end position="270"/>
    </location>
</feature>
<feature type="transmembrane region" description="Helical" evidence="6">
    <location>
        <begin position="415"/>
        <end position="438"/>
    </location>
</feature>
<feature type="transmembrane region" description="Helical" evidence="6">
    <location>
        <begin position="333"/>
        <end position="350"/>
    </location>
</feature>
<feature type="compositionally biased region" description="Basic and acidic residues" evidence="5">
    <location>
        <begin position="508"/>
        <end position="526"/>
    </location>
</feature>
<evidence type="ECO:0000256" key="4">
    <source>
        <dbReference type="ARBA" id="ARBA00023136"/>
    </source>
</evidence>
<evidence type="ECO:0000259" key="7">
    <source>
        <dbReference type="PROSITE" id="PS50850"/>
    </source>
</evidence>
<feature type="transmembrane region" description="Helical" evidence="6">
    <location>
        <begin position="21"/>
        <end position="42"/>
    </location>
</feature>
<feature type="compositionally biased region" description="Polar residues" evidence="5">
    <location>
        <begin position="535"/>
        <end position="545"/>
    </location>
</feature>
<feature type="transmembrane region" description="Helical" evidence="6">
    <location>
        <begin position="223"/>
        <end position="246"/>
    </location>
</feature>
<feature type="transmembrane region" description="Helical" evidence="6">
    <location>
        <begin position="165"/>
        <end position="183"/>
    </location>
</feature>
<feature type="transmembrane region" description="Helical" evidence="6">
    <location>
        <begin position="362"/>
        <end position="379"/>
    </location>
</feature>
<organism evidence="8 9">
    <name type="scientific">Aldrovandia affinis</name>
    <dbReference type="NCBI Taxonomy" id="143900"/>
    <lineage>
        <taxon>Eukaryota</taxon>
        <taxon>Metazoa</taxon>
        <taxon>Chordata</taxon>
        <taxon>Craniata</taxon>
        <taxon>Vertebrata</taxon>
        <taxon>Euteleostomi</taxon>
        <taxon>Actinopterygii</taxon>
        <taxon>Neopterygii</taxon>
        <taxon>Teleostei</taxon>
        <taxon>Notacanthiformes</taxon>
        <taxon>Halosauridae</taxon>
        <taxon>Aldrovandia</taxon>
    </lineage>
</organism>
<dbReference type="SUPFAM" id="SSF103473">
    <property type="entry name" value="MFS general substrate transporter"/>
    <property type="match status" value="1"/>
</dbReference>
<dbReference type="GO" id="GO:0022857">
    <property type="term" value="F:transmembrane transporter activity"/>
    <property type="evidence" value="ECO:0007669"/>
    <property type="project" value="InterPro"/>
</dbReference>
<feature type="region of interest" description="Disordered" evidence="5">
    <location>
        <begin position="508"/>
        <end position="545"/>
    </location>
</feature>
<accession>A0AAD7TD64</accession>
<comment type="caution">
    <text evidence="8">The sequence shown here is derived from an EMBL/GenBank/DDBJ whole genome shotgun (WGS) entry which is preliminary data.</text>
</comment>
<dbReference type="InterPro" id="IPR020846">
    <property type="entry name" value="MFS_dom"/>
</dbReference>
<dbReference type="Proteomes" id="UP001221898">
    <property type="component" value="Unassembled WGS sequence"/>
</dbReference>
<feature type="transmembrane region" description="Helical" evidence="6">
    <location>
        <begin position="391"/>
        <end position="409"/>
    </location>
</feature>
<dbReference type="Gene3D" id="1.20.1250.20">
    <property type="entry name" value="MFS general substrate transporter like domains"/>
    <property type="match status" value="1"/>
</dbReference>